<keyword evidence="3" id="KW-1185">Reference proteome</keyword>
<feature type="region of interest" description="Disordered" evidence="1">
    <location>
        <begin position="1"/>
        <end position="24"/>
    </location>
</feature>
<dbReference type="AlphaFoldDB" id="A0A9P5D5M4"/>
<name>A0A9P5D5M4_9HYPO</name>
<feature type="region of interest" description="Disordered" evidence="1">
    <location>
        <begin position="75"/>
        <end position="127"/>
    </location>
</feature>
<sequence>MVRTFRCNTDPAVPSRPRVQRPLNRPTRERFVGTRYGYDATVAYINSQDDVQEETAIGHLHTDIFTADIDRNCARERGSSSHSHGEGDTEEWAVEPSPVAPESSPGMPTPTSSADMDTRSSRGSRGRVPCFYTPELVRRASEDGCAYVPDADAEVPGPGISLPRWLEDVESSRLSSSSSIVEEDGSASSDVPDARGGVDVELPSPLPNQVLDGGKVTFGNVELEGEFSSIPLDD</sequence>
<dbReference type="Proteomes" id="UP000749293">
    <property type="component" value="Unassembled WGS sequence"/>
</dbReference>
<feature type="region of interest" description="Disordered" evidence="1">
    <location>
        <begin position="171"/>
        <end position="214"/>
    </location>
</feature>
<evidence type="ECO:0000313" key="3">
    <source>
        <dbReference type="Proteomes" id="UP000749293"/>
    </source>
</evidence>
<evidence type="ECO:0000256" key="1">
    <source>
        <dbReference type="SAM" id="MobiDB-lite"/>
    </source>
</evidence>
<organism evidence="2 3">
    <name type="scientific">Geosmithia morbida</name>
    <dbReference type="NCBI Taxonomy" id="1094350"/>
    <lineage>
        <taxon>Eukaryota</taxon>
        <taxon>Fungi</taxon>
        <taxon>Dikarya</taxon>
        <taxon>Ascomycota</taxon>
        <taxon>Pezizomycotina</taxon>
        <taxon>Sordariomycetes</taxon>
        <taxon>Hypocreomycetidae</taxon>
        <taxon>Hypocreales</taxon>
        <taxon>Bionectriaceae</taxon>
        <taxon>Geosmithia</taxon>
    </lineage>
</organism>
<dbReference type="GeneID" id="55973174"/>
<comment type="caution">
    <text evidence="2">The sequence shown here is derived from an EMBL/GenBank/DDBJ whole genome shotgun (WGS) entry which is preliminary data.</text>
</comment>
<feature type="compositionally biased region" description="Low complexity" evidence="1">
    <location>
        <begin position="94"/>
        <end position="105"/>
    </location>
</feature>
<dbReference type="RefSeq" id="XP_035321296.1">
    <property type="nucleotide sequence ID" value="XM_035468916.1"/>
</dbReference>
<evidence type="ECO:0000313" key="2">
    <source>
        <dbReference type="EMBL" id="KAF4122644.1"/>
    </source>
</evidence>
<reference evidence="2" key="1">
    <citation type="submission" date="2020-03" db="EMBL/GenBank/DDBJ databases">
        <title>Site-based positive gene gene selection in Geosmithia morbida across the United States reveals a broad range of putative effectors and factors for local host and environmental adapation.</title>
        <authorList>
            <person name="Onufrak A."/>
            <person name="Murdoch R.W."/>
            <person name="Gazis R."/>
            <person name="Huff M."/>
            <person name="Staton M."/>
            <person name="Klingeman W."/>
            <person name="Hadziabdic D."/>
        </authorList>
    </citation>
    <scope>NUCLEOTIDE SEQUENCE</scope>
    <source>
        <strain evidence="2">1262</strain>
    </source>
</reference>
<accession>A0A9P5D5M4</accession>
<dbReference type="EMBL" id="JAANYQ010000008">
    <property type="protein sequence ID" value="KAF4122644.1"/>
    <property type="molecule type" value="Genomic_DNA"/>
</dbReference>
<gene>
    <name evidence="2" type="ORF">GMORB2_6951</name>
</gene>
<proteinExistence type="predicted"/>
<protein>
    <submittedName>
        <fullName evidence="2">Uncharacterized protein</fullName>
    </submittedName>
</protein>
<feature type="compositionally biased region" description="Basic and acidic residues" evidence="1">
    <location>
        <begin position="75"/>
        <end position="87"/>
    </location>
</feature>